<evidence type="ECO:0000313" key="5">
    <source>
        <dbReference type="Proteomes" id="UP000702425"/>
    </source>
</evidence>
<accession>A0ABX2D4N1</accession>
<keyword evidence="5" id="KW-1185">Reference proteome</keyword>
<organism evidence="4 5">
    <name type="scientific">Microcoleus asticus IPMA8</name>
    <dbReference type="NCBI Taxonomy" id="2563858"/>
    <lineage>
        <taxon>Bacteria</taxon>
        <taxon>Bacillati</taxon>
        <taxon>Cyanobacteriota</taxon>
        <taxon>Cyanophyceae</taxon>
        <taxon>Oscillatoriophycideae</taxon>
        <taxon>Oscillatoriales</taxon>
        <taxon>Microcoleaceae</taxon>
        <taxon>Microcoleus</taxon>
        <taxon>Microcoleus asticus</taxon>
    </lineage>
</organism>
<protein>
    <submittedName>
        <fullName evidence="4">D-alanyl-D-alanine carboxypeptidase</fullName>
        <ecNumber evidence="4">3.4.16.4</ecNumber>
    </submittedName>
</protein>
<keyword evidence="2 4" id="KW-0378">Hydrolase</keyword>
<dbReference type="PANTHER" id="PTHR30023:SF0">
    <property type="entry name" value="PENICILLIN-SENSITIVE CARBOXYPEPTIDASE A"/>
    <property type="match status" value="1"/>
</dbReference>
<dbReference type="Gene3D" id="3.50.80.20">
    <property type="entry name" value="D-Ala-D-Ala carboxypeptidase C, peptidase S13"/>
    <property type="match status" value="1"/>
</dbReference>
<evidence type="ECO:0000256" key="2">
    <source>
        <dbReference type="ARBA" id="ARBA00022801"/>
    </source>
</evidence>
<dbReference type="GO" id="GO:0009002">
    <property type="term" value="F:serine-type D-Ala-D-Ala carboxypeptidase activity"/>
    <property type="evidence" value="ECO:0007669"/>
    <property type="project" value="UniProtKB-EC"/>
</dbReference>
<feature type="signal peptide" evidence="3">
    <location>
        <begin position="1"/>
        <end position="42"/>
    </location>
</feature>
<evidence type="ECO:0000313" key="4">
    <source>
        <dbReference type="EMBL" id="NQE37584.1"/>
    </source>
</evidence>
<dbReference type="SUPFAM" id="SSF56601">
    <property type="entry name" value="beta-lactamase/transpeptidase-like"/>
    <property type="match status" value="1"/>
</dbReference>
<name>A0ABX2D4N1_9CYAN</name>
<evidence type="ECO:0000256" key="1">
    <source>
        <dbReference type="ARBA" id="ARBA00006096"/>
    </source>
</evidence>
<keyword evidence="4" id="KW-0121">Carboxypeptidase</keyword>
<dbReference type="Proteomes" id="UP000702425">
    <property type="component" value="Unassembled WGS sequence"/>
</dbReference>
<proteinExistence type="inferred from homology"/>
<dbReference type="Pfam" id="PF02113">
    <property type="entry name" value="Peptidase_S13"/>
    <property type="match status" value="1"/>
</dbReference>
<dbReference type="EC" id="3.4.16.4" evidence="4"/>
<evidence type="ECO:0000256" key="3">
    <source>
        <dbReference type="SAM" id="SignalP"/>
    </source>
</evidence>
<dbReference type="PRINTS" id="PR00922">
    <property type="entry name" value="DADACBPTASE3"/>
</dbReference>
<comment type="caution">
    <text evidence="4">The sequence shown here is derived from an EMBL/GenBank/DDBJ whole genome shotgun (WGS) entry which is preliminary data.</text>
</comment>
<dbReference type="Gene3D" id="3.40.710.10">
    <property type="entry name" value="DD-peptidase/beta-lactamase superfamily"/>
    <property type="match status" value="2"/>
</dbReference>
<dbReference type="InterPro" id="IPR000667">
    <property type="entry name" value="Peptidase_S13"/>
</dbReference>
<gene>
    <name evidence="4" type="primary">dac</name>
    <name evidence="4" type="ORF">E5S67_05358</name>
</gene>
<reference evidence="4 5" key="1">
    <citation type="journal article" date="2020" name="Sci. Rep.">
        <title>A novel cyanobacterial geosmin producer, revising GeoA distribution and dispersion patterns in Bacteria.</title>
        <authorList>
            <person name="Churro C."/>
            <person name="Semedo-Aguiar A.P."/>
            <person name="Silva A.D."/>
            <person name="Pereira-Leal J.B."/>
            <person name="Leite R.B."/>
        </authorList>
    </citation>
    <scope>NUCLEOTIDE SEQUENCE [LARGE SCALE GENOMIC DNA]</scope>
    <source>
        <strain evidence="4 5">IPMA8</strain>
    </source>
</reference>
<dbReference type="NCBIfam" id="TIGR00666">
    <property type="entry name" value="PBP4"/>
    <property type="match status" value="1"/>
</dbReference>
<dbReference type="InterPro" id="IPR012338">
    <property type="entry name" value="Beta-lactam/transpept-like"/>
</dbReference>
<comment type="similarity">
    <text evidence="1">Belongs to the peptidase S13 family.</text>
</comment>
<keyword evidence="3" id="KW-0732">Signal</keyword>
<sequence>MKLPSSGASNLNSYYYGTCTLKIKGIALSLLVLILGRPSAAAAQTQTVAGDICPGELGEQVDAIANRPEFSRSRWGILIQPLSSTTTLYSRDAQKYFIPASNVKLLTTAAALQKLGADFRIKTSVYSGENGSLYVAGRGDPSIAEPQLKSLAQQLKQRGISQVNELIGDDSYFQGSAVNPNWEWEDAQAGYGAPINSLIFNQNAIELLLSPQDLGQPLKVTFAEPKLANQWQIQNNSVTVAQNESEFIEVGREFDRPAIRVSGQLKVGAESEPAYVAVVNPANNFLQHFQQVLAAEGIPVKQAFVASNPRNFNQELATVESPPIAELVKETNRESNNLYAEVLLRLLGKVTDNMPRQQTLTGKMPVPQEDTGEMGLKELKTALTQLGVNPNSYILADGSGLSRHNLISPEALVQTLRFMANSPAASIYRQSLPIAGENGTLKSRLNITPNRVILQAKTGTLSGVSALSGYIEVPNYEPLVFSIIVNQSDLSAAKMRSATDEIVLLLNRLRRC</sequence>
<dbReference type="EMBL" id="SRRZ01000137">
    <property type="protein sequence ID" value="NQE37584.1"/>
    <property type="molecule type" value="Genomic_DNA"/>
</dbReference>
<dbReference type="PANTHER" id="PTHR30023">
    <property type="entry name" value="D-ALANYL-D-ALANINE CARBOXYPEPTIDASE"/>
    <property type="match status" value="1"/>
</dbReference>
<feature type="chain" id="PRO_5047033308" evidence="3">
    <location>
        <begin position="43"/>
        <end position="512"/>
    </location>
</feature>
<keyword evidence="4" id="KW-0645">Protease</keyword>